<feature type="region of interest" description="Disordered" evidence="6">
    <location>
        <begin position="294"/>
        <end position="344"/>
    </location>
</feature>
<evidence type="ECO:0000256" key="2">
    <source>
        <dbReference type="ARBA" id="ARBA00022692"/>
    </source>
</evidence>
<feature type="transmembrane region" description="Helical" evidence="7">
    <location>
        <begin position="19"/>
        <end position="36"/>
    </location>
</feature>
<evidence type="ECO:0000256" key="7">
    <source>
        <dbReference type="SAM" id="Phobius"/>
    </source>
</evidence>
<comment type="subcellular location">
    <subcellularLocation>
        <location evidence="1">Membrane</location>
        <topology evidence="1">Multi-pass membrane protein</topology>
    </subcellularLocation>
</comment>
<feature type="transmembrane region" description="Helical" evidence="7">
    <location>
        <begin position="258"/>
        <end position="285"/>
    </location>
</feature>
<feature type="domain" description="AB hydrolase-1" evidence="8">
    <location>
        <begin position="417"/>
        <end position="727"/>
    </location>
</feature>
<dbReference type="InterPro" id="IPR000073">
    <property type="entry name" value="AB_hydrolase_1"/>
</dbReference>
<feature type="transmembrane region" description="Helical" evidence="7">
    <location>
        <begin position="226"/>
        <end position="246"/>
    </location>
</feature>
<evidence type="ECO:0000256" key="1">
    <source>
        <dbReference type="ARBA" id="ARBA00004141"/>
    </source>
</evidence>
<sequence>MAPTGASSAKGRDIPRHELLILIWVCFSAAACLVAVRTTIRIRTPATHRIAPLEDCWIYLALSALLALCILETIQLPRLYYITGILSGEVPLTTAQEIIWQTQQYLRFQFPITILFWSVLWSVKAAFLALYWRLFRDLTWYRRAWYMLAVFTFLAYGGCILTLTFSCGPDVRNFFGFNTCGSPENVWASNFSVYFSTAVDIFTDLCIMAMPLRLIYNIKVSLRQKIGLVCVFSLGFVMIIFAVIRANQSLVKTGFVNLNLLLIWSTLAASISVLVGTLPALKVLITKRARASENRSGYGGSQNSTKKQTSSFGTHTKCPTSPRSVALGSVRRNSTHAKSLAGTSTAATESQEEILVQRDVFFRVVKHTLPCAHGREYATATLNGDADRPQLVVKQYIPLDNPNPQPGDVTIIGGHANGFPKELYEPLWDELHQRASKSGFRIRSIWIADMWNQGESGVLNEDIMGNDPSWWDHTRDLVNLINTKRDEMPQPIVGIGHSMGACQLALLSLYHPRLLRSIVLLDPVITIANTGFDPAVASTKRRDLWESRAAAAAKFSQSPFYKRWDRRVFDLWVKHGLRDLPTTVYPDAAANPSAVTLTTTKHQELFTFLRPTYRGEELPGSLADRDPSVYRDEMPDSTMQGAHDVYPFYRPEPAVAFNRLPELRPGVLYVFGGDSEVSPLSERKKKMERTGTGVGGSGGAEKGRVHEVVLEGCGHLVAMERVGDCADAAAGFLGKEIQLWREEQKRFAEIRKGKDKREVAMIDERWKENITPRPRGKGKL</sequence>
<protein>
    <recommendedName>
        <fullName evidence="12">AB hydrolase-1 domain-containing protein</fullName>
    </recommendedName>
</protein>
<keyword evidence="4 7" id="KW-0472">Membrane</keyword>
<dbReference type="Proteomes" id="UP001583172">
    <property type="component" value="Unassembled WGS sequence"/>
</dbReference>
<feature type="transmembrane region" description="Helical" evidence="7">
    <location>
        <begin position="144"/>
        <end position="165"/>
    </location>
</feature>
<name>A0ABR3V8D1_HUMIN</name>
<comment type="similarity">
    <text evidence="5">Belongs to the SAT4 family.</text>
</comment>
<feature type="transmembrane region" description="Helical" evidence="7">
    <location>
        <begin position="57"/>
        <end position="76"/>
    </location>
</feature>
<proteinExistence type="inferred from homology"/>
<feature type="transmembrane region" description="Helical" evidence="7">
    <location>
        <begin position="191"/>
        <end position="214"/>
    </location>
</feature>
<evidence type="ECO:0008006" key="12">
    <source>
        <dbReference type="Google" id="ProtNLM"/>
    </source>
</evidence>
<dbReference type="InterPro" id="IPR052337">
    <property type="entry name" value="SAT4-like"/>
</dbReference>
<dbReference type="Gene3D" id="3.40.50.1820">
    <property type="entry name" value="alpha/beta hydrolase"/>
    <property type="match status" value="1"/>
</dbReference>
<evidence type="ECO:0000256" key="5">
    <source>
        <dbReference type="ARBA" id="ARBA00038359"/>
    </source>
</evidence>
<evidence type="ECO:0000256" key="4">
    <source>
        <dbReference type="ARBA" id="ARBA00023136"/>
    </source>
</evidence>
<evidence type="ECO:0000313" key="10">
    <source>
        <dbReference type="EMBL" id="KAL1838033.1"/>
    </source>
</evidence>
<feature type="transmembrane region" description="Helical" evidence="7">
    <location>
        <begin position="110"/>
        <end position="132"/>
    </location>
</feature>
<reference evidence="10 11" key="1">
    <citation type="journal article" date="2024" name="Commun. Biol.">
        <title>Comparative genomic analysis of thermophilic fungi reveals convergent evolutionary adaptations and gene losses.</title>
        <authorList>
            <person name="Steindorff A.S."/>
            <person name="Aguilar-Pontes M.V."/>
            <person name="Robinson A.J."/>
            <person name="Andreopoulos B."/>
            <person name="LaButti K."/>
            <person name="Kuo A."/>
            <person name="Mondo S."/>
            <person name="Riley R."/>
            <person name="Otillar R."/>
            <person name="Haridas S."/>
            <person name="Lipzen A."/>
            <person name="Grimwood J."/>
            <person name="Schmutz J."/>
            <person name="Clum A."/>
            <person name="Reid I.D."/>
            <person name="Moisan M.C."/>
            <person name="Butler G."/>
            <person name="Nguyen T.T.M."/>
            <person name="Dewar K."/>
            <person name="Conant G."/>
            <person name="Drula E."/>
            <person name="Henrissat B."/>
            <person name="Hansel C."/>
            <person name="Singer S."/>
            <person name="Hutchinson M.I."/>
            <person name="de Vries R.P."/>
            <person name="Natvig D.O."/>
            <person name="Powell A.J."/>
            <person name="Tsang A."/>
            <person name="Grigoriev I.V."/>
        </authorList>
    </citation>
    <scope>NUCLEOTIDE SEQUENCE [LARGE SCALE GENOMIC DNA]</scope>
    <source>
        <strain evidence="10 11">CBS 620.91</strain>
    </source>
</reference>
<gene>
    <name evidence="10" type="ORF">VTJ49DRAFT_3127</name>
</gene>
<dbReference type="EMBL" id="JAZGSY010000243">
    <property type="protein sequence ID" value="KAL1838033.1"/>
    <property type="molecule type" value="Genomic_DNA"/>
</dbReference>
<feature type="domain" description="Rhodopsin" evidence="9">
    <location>
        <begin position="50"/>
        <end position="286"/>
    </location>
</feature>
<keyword evidence="2 7" id="KW-0812">Transmembrane</keyword>
<dbReference type="Pfam" id="PF20684">
    <property type="entry name" value="Fung_rhodopsin"/>
    <property type="match status" value="1"/>
</dbReference>
<evidence type="ECO:0000256" key="3">
    <source>
        <dbReference type="ARBA" id="ARBA00022989"/>
    </source>
</evidence>
<feature type="region of interest" description="Disordered" evidence="6">
    <location>
        <begin position="681"/>
        <end position="700"/>
    </location>
</feature>
<dbReference type="PANTHER" id="PTHR33048:SF162">
    <property type="entry name" value="SATRATOXIN BIOSYNTHESIS SC1 CLUSTER PROTEIN 4"/>
    <property type="match status" value="1"/>
</dbReference>
<dbReference type="Pfam" id="PF12697">
    <property type="entry name" value="Abhydrolase_6"/>
    <property type="match status" value="1"/>
</dbReference>
<dbReference type="InterPro" id="IPR029058">
    <property type="entry name" value="AB_hydrolase_fold"/>
</dbReference>
<keyword evidence="11" id="KW-1185">Reference proteome</keyword>
<evidence type="ECO:0000259" key="8">
    <source>
        <dbReference type="Pfam" id="PF12697"/>
    </source>
</evidence>
<feature type="compositionally biased region" description="Polar residues" evidence="6">
    <location>
        <begin position="301"/>
        <end position="323"/>
    </location>
</feature>
<dbReference type="PANTHER" id="PTHR33048">
    <property type="entry name" value="PTH11-LIKE INTEGRAL MEMBRANE PROTEIN (AFU_ORTHOLOGUE AFUA_5G11245)"/>
    <property type="match status" value="1"/>
</dbReference>
<evidence type="ECO:0000256" key="6">
    <source>
        <dbReference type="SAM" id="MobiDB-lite"/>
    </source>
</evidence>
<comment type="caution">
    <text evidence="10">The sequence shown here is derived from an EMBL/GenBank/DDBJ whole genome shotgun (WGS) entry which is preliminary data.</text>
</comment>
<dbReference type="SUPFAM" id="SSF53474">
    <property type="entry name" value="alpha/beta-Hydrolases"/>
    <property type="match status" value="1"/>
</dbReference>
<organism evidence="10 11">
    <name type="scientific">Humicola insolens</name>
    <name type="common">Soft-rot fungus</name>
    <dbReference type="NCBI Taxonomy" id="85995"/>
    <lineage>
        <taxon>Eukaryota</taxon>
        <taxon>Fungi</taxon>
        <taxon>Dikarya</taxon>
        <taxon>Ascomycota</taxon>
        <taxon>Pezizomycotina</taxon>
        <taxon>Sordariomycetes</taxon>
        <taxon>Sordariomycetidae</taxon>
        <taxon>Sordariales</taxon>
        <taxon>Chaetomiaceae</taxon>
        <taxon>Mycothermus</taxon>
    </lineage>
</organism>
<accession>A0ABR3V8D1</accession>
<keyword evidence="3 7" id="KW-1133">Transmembrane helix</keyword>
<evidence type="ECO:0000259" key="9">
    <source>
        <dbReference type="Pfam" id="PF20684"/>
    </source>
</evidence>
<evidence type="ECO:0000313" key="11">
    <source>
        <dbReference type="Proteomes" id="UP001583172"/>
    </source>
</evidence>
<dbReference type="InterPro" id="IPR049326">
    <property type="entry name" value="Rhodopsin_dom_fungi"/>
</dbReference>